<dbReference type="GO" id="GO:0006631">
    <property type="term" value="P:fatty acid metabolic process"/>
    <property type="evidence" value="ECO:0007669"/>
    <property type="project" value="TreeGrafter"/>
</dbReference>
<proteinExistence type="inferred from homology"/>
<dbReference type="EMBL" id="NOVD01000001">
    <property type="protein sequence ID" value="PCK28980.1"/>
    <property type="molecule type" value="Genomic_DNA"/>
</dbReference>
<keyword evidence="2 5" id="KW-0436">Ligase</keyword>
<evidence type="ECO:0000259" key="4">
    <source>
        <dbReference type="Pfam" id="PF13193"/>
    </source>
</evidence>
<name>A0A2A5JHA9_RHOSG</name>
<sequence length="507" mass="54711">MHHDAHAIPRSLPDLIRRRALERPEHPALVVDGITVTYRELRDRAASMGADLRNHGVGRGERVAALSGNRIELADLVLGCAWIGAVVVPLNTALRADSVAGALEQAGVQRILVSPEYSGAVAGFDGTVWVMGEQCVPTAGSHPGCEPETLDPLDLAAILFTSGTTGLPRGVRCPHAQFLQWGKGVGASLGLTGDDVLYNCLPLFHTNALNAFVQSLWAGSTFFLGQRFSVRNHWREVREIGATVDYLLGAMVAMLMNADPSPQDRQHSVHVALAPATPAHLIEPFAQRFGVELVDGFGSTETNLVIGTLPGDRRAGYMGRVMSGYDAAVVNDGTAAADGEPGELVVRSTIPGACSLGYLGEEIPATESWIQTGDRVIREADGWFRFVDRIKDVIRRRGENISGAEVETVLALHPSVGQVAVFPVPSDLAEDDVMATVILRPGVSFDPISILEFSQQQLPYFALPRYIDVVDTLPLTETGKVQKAVLRERGVGPHTWDCEKSVFRARR</sequence>
<dbReference type="PANTHER" id="PTHR43201">
    <property type="entry name" value="ACYL-COA SYNTHETASE"/>
    <property type="match status" value="1"/>
</dbReference>
<evidence type="ECO:0000259" key="3">
    <source>
        <dbReference type="Pfam" id="PF00501"/>
    </source>
</evidence>
<dbReference type="SUPFAM" id="SSF56801">
    <property type="entry name" value="Acetyl-CoA synthetase-like"/>
    <property type="match status" value="1"/>
</dbReference>
<dbReference type="InterPro" id="IPR020845">
    <property type="entry name" value="AMP-binding_CS"/>
</dbReference>
<dbReference type="Pfam" id="PF13193">
    <property type="entry name" value="AMP-binding_C"/>
    <property type="match status" value="1"/>
</dbReference>
<dbReference type="PANTHER" id="PTHR43201:SF5">
    <property type="entry name" value="MEDIUM-CHAIN ACYL-COA LIGASE ACSF2, MITOCHONDRIAL"/>
    <property type="match status" value="1"/>
</dbReference>
<feature type="domain" description="AMP-dependent synthetase/ligase" evidence="3">
    <location>
        <begin position="17"/>
        <end position="349"/>
    </location>
</feature>
<accession>A0A2A5JHA9</accession>
<evidence type="ECO:0000256" key="1">
    <source>
        <dbReference type="ARBA" id="ARBA00006432"/>
    </source>
</evidence>
<dbReference type="RefSeq" id="WP_019746505.1">
    <property type="nucleotide sequence ID" value="NZ_NOVD01000001.1"/>
</dbReference>
<dbReference type="AlphaFoldDB" id="A0A2A5JHA9"/>
<dbReference type="PROSITE" id="PS00455">
    <property type="entry name" value="AMP_BINDING"/>
    <property type="match status" value="1"/>
</dbReference>
<dbReference type="Pfam" id="PF00501">
    <property type="entry name" value="AMP-binding"/>
    <property type="match status" value="1"/>
</dbReference>
<comment type="similarity">
    <text evidence="1">Belongs to the ATP-dependent AMP-binding enzyme family.</text>
</comment>
<dbReference type="InterPro" id="IPR025110">
    <property type="entry name" value="AMP-bd_C"/>
</dbReference>
<evidence type="ECO:0000256" key="2">
    <source>
        <dbReference type="ARBA" id="ARBA00022598"/>
    </source>
</evidence>
<dbReference type="Gene3D" id="3.40.50.12780">
    <property type="entry name" value="N-terminal domain of ligase-like"/>
    <property type="match status" value="1"/>
</dbReference>
<evidence type="ECO:0000313" key="6">
    <source>
        <dbReference type="Proteomes" id="UP000230886"/>
    </source>
</evidence>
<dbReference type="Proteomes" id="UP000230886">
    <property type="component" value="Unassembled WGS sequence"/>
</dbReference>
<dbReference type="InterPro" id="IPR000873">
    <property type="entry name" value="AMP-dep_synth/lig_dom"/>
</dbReference>
<comment type="caution">
    <text evidence="5">The sequence shown here is derived from an EMBL/GenBank/DDBJ whole genome shotgun (WGS) entry which is preliminary data.</text>
</comment>
<dbReference type="GO" id="GO:0031956">
    <property type="term" value="F:medium-chain fatty acid-CoA ligase activity"/>
    <property type="evidence" value="ECO:0007669"/>
    <property type="project" value="TreeGrafter"/>
</dbReference>
<dbReference type="Gene3D" id="3.30.300.30">
    <property type="match status" value="1"/>
</dbReference>
<reference evidence="5 6" key="1">
    <citation type="submission" date="2017-07" db="EMBL/GenBank/DDBJ databases">
        <title>Draft sequence of Rhodococcus enclensis 23b-28.</title>
        <authorList>
            <person name="Besaury L."/>
            <person name="Sancelme M."/>
            <person name="Amato P."/>
            <person name="Lallement A."/>
            <person name="Delort A.-M."/>
        </authorList>
    </citation>
    <scope>NUCLEOTIDE SEQUENCE [LARGE SCALE GENOMIC DNA]</scope>
    <source>
        <strain evidence="5 6">23b-28</strain>
    </source>
</reference>
<protein>
    <submittedName>
        <fullName evidence="5">ATP-dependent acyl-CoA ligase</fullName>
    </submittedName>
</protein>
<evidence type="ECO:0000313" key="5">
    <source>
        <dbReference type="EMBL" id="PCK28980.1"/>
    </source>
</evidence>
<dbReference type="InterPro" id="IPR042099">
    <property type="entry name" value="ANL_N_sf"/>
</dbReference>
<organism evidence="5 6">
    <name type="scientific">Rhodococcus qingshengii</name>
    <dbReference type="NCBI Taxonomy" id="334542"/>
    <lineage>
        <taxon>Bacteria</taxon>
        <taxon>Bacillati</taxon>
        <taxon>Actinomycetota</taxon>
        <taxon>Actinomycetes</taxon>
        <taxon>Mycobacteriales</taxon>
        <taxon>Nocardiaceae</taxon>
        <taxon>Rhodococcus</taxon>
        <taxon>Rhodococcus erythropolis group</taxon>
    </lineage>
</organism>
<dbReference type="InterPro" id="IPR045851">
    <property type="entry name" value="AMP-bd_C_sf"/>
</dbReference>
<feature type="domain" description="AMP-binding enzyme C-terminal" evidence="4">
    <location>
        <begin position="405"/>
        <end position="480"/>
    </location>
</feature>
<gene>
    <name evidence="5" type="ORF">CHR55_00850</name>
</gene>